<sequence>MGHLKVNTEEIHMSAGVAQAIGEDLRKPCQAAVTASQTAAGQLTGWSVAARLGRVAGEWAPVLTGVSDRLKQTADNLNATAQAYTNNENANADVWHKQGIGEAWEKPGQ</sequence>
<accession>A0ABW0XCL8</accession>
<gene>
    <name evidence="1" type="ORF">ACFP3U_28350</name>
</gene>
<comment type="caution">
    <text evidence="1">The sequence shown here is derived from an EMBL/GenBank/DDBJ whole genome shotgun (WGS) entry which is preliminary data.</text>
</comment>
<evidence type="ECO:0000313" key="2">
    <source>
        <dbReference type="Proteomes" id="UP001595975"/>
    </source>
</evidence>
<dbReference type="EMBL" id="JBHSOF010000047">
    <property type="protein sequence ID" value="MFC5666866.1"/>
    <property type="molecule type" value="Genomic_DNA"/>
</dbReference>
<dbReference type="Gene3D" id="1.10.287.1060">
    <property type="entry name" value="ESAT-6-like"/>
    <property type="match status" value="1"/>
</dbReference>
<dbReference type="SUPFAM" id="SSF140453">
    <property type="entry name" value="EsxAB dimer-like"/>
    <property type="match status" value="1"/>
</dbReference>
<name>A0ABW0XCL8_9ACTN</name>
<organism evidence="1 2">
    <name type="scientific">Kitasatospora misakiensis</name>
    <dbReference type="NCBI Taxonomy" id="67330"/>
    <lineage>
        <taxon>Bacteria</taxon>
        <taxon>Bacillati</taxon>
        <taxon>Actinomycetota</taxon>
        <taxon>Actinomycetes</taxon>
        <taxon>Kitasatosporales</taxon>
        <taxon>Streptomycetaceae</taxon>
        <taxon>Kitasatospora</taxon>
    </lineage>
</organism>
<evidence type="ECO:0000313" key="1">
    <source>
        <dbReference type="EMBL" id="MFC5666866.1"/>
    </source>
</evidence>
<proteinExistence type="predicted"/>
<reference evidence="2" key="1">
    <citation type="journal article" date="2019" name="Int. J. Syst. Evol. Microbiol.">
        <title>The Global Catalogue of Microorganisms (GCM) 10K type strain sequencing project: providing services to taxonomists for standard genome sequencing and annotation.</title>
        <authorList>
            <consortium name="The Broad Institute Genomics Platform"/>
            <consortium name="The Broad Institute Genome Sequencing Center for Infectious Disease"/>
            <person name="Wu L."/>
            <person name="Ma J."/>
        </authorList>
    </citation>
    <scope>NUCLEOTIDE SEQUENCE [LARGE SCALE GENOMIC DNA]</scope>
    <source>
        <strain evidence="2">CGMCC 4.1437</strain>
    </source>
</reference>
<protein>
    <recommendedName>
        <fullName evidence="3">ESX-1 secretion-associated protein</fullName>
    </recommendedName>
</protein>
<keyword evidence="2" id="KW-1185">Reference proteome</keyword>
<dbReference type="RefSeq" id="WP_380228560.1">
    <property type="nucleotide sequence ID" value="NZ_JBHSOF010000047.1"/>
</dbReference>
<dbReference type="Proteomes" id="UP001595975">
    <property type="component" value="Unassembled WGS sequence"/>
</dbReference>
<dbReference type="InterPro" id="IPR036689">
    <property type="entry name" value="ESAT-6-like_sf"/>
</dbReference>
<evidence type="ECO:0008006" key="3">
    <source>
        <dbReference type="Google" id="ProtNLM"/>
    </source>
</evidence>